<evidence type="ECO:0000256" key="1">
    <source>
        <dbReference type="SAM" id="MobiDB-lite"/>
    </source>
</evidence>
<proteinExistence type="predicted"/>
<evidence type="ECO:0000313" key="2">
    <source>
        <dbReference type="EMBL" id="OWQ88797.1"/>
    </source>
</evidence>
<name>A0A246J829_9BURK</name>
<evidence type="ECO:0000313" key="3">
    <source>
        <dbReference type="Proteomes" id="UP000197468"/>
    </source>
</evidence>
<feature type="region of interest" description="Disordered" evidence="1">
    <location>
        <begin position="177"/>
        <end position="276"/>
    </location>
</feature>
<dbReference type="EMBL" id="NIOF01000006">
    <property type="protein sequence ID" value="OWQ88797.1"/>
    <property type="molecule type" value="Genomic_DNA"/>
</dbReference>
<feature type="compositionally biased region" description="Basic and acidic residues" evidence="1">
    <location>
        <begin position="177"/>
        <end position="192"/>
    </location>
</feature>
<gene>
    <name evidence="2" type="ORF">CDN99_15055</name>
</gene>
<sequence length="276" mass="30370">MSQKHVTSRDGTVAVDFECRRQVRLGHHDLPVERIHTVTMTQSGRSTRLDDPALSKGSARRVAVLDFPMFPEDRYIDPEGVQEALSLLPASTGGRLVIMAPALSDEVAVLAAAHDLAGYIDAQPSGKPLSDSDLDDRIVATCVGLRMNCHSALFQHADQLATLRSFAHARRADNKRLRLDEQRGEAPADWRDVPMPPSILRSPAHGRSAGRVGREGKVRMRSVADVQKSNPGEADRAALRKYSTRPVDLVGERPKLQPRPKPVVEQVPFDDSDQDD</sequence>
<reference evidence="2 3" key="1">
    <citation type="journal article" date="2008" name="Int. J. Syst. Evol. Microbiol.">
        <title>Description of Roseateles aquatilis sp. nov. and Roseateles terrae sp. nov., in the class Betaproteobacteria, and emended description of the genus Roseateles.</title>
        <authorList>
            <person name="Gomila M."/>
            <person name="Bowien B."/>
            <person name="Falsen E."/>
            <person name="Moore E.R."/>
            <person name="Lalucat J."/>
        </authorList>
    </citation>
    <scope>NUCLEOTIDE SEQUENCE [LARGE SCALE GENOMIC DNA]</scope>
    <source>
        <strain evidence="2 3">CCUG 48205</strain>
    </source>
</reference>
<protein>
    <submittedName>
        <fullName evidence="2">Uncharacterized protein</fullName>
    </submittedName>
</protein>
<dbReference type="AlphaFoldDB" id="A0A246J829"/>
<keyword evidence="3" id="KW-1185">Reference proteome</keyword>
<comment type="caution">
    <text evidence="2">The sequence shown here is derived from an EMBL/GenBank/DDBJ whole genome shotgun (WGS) entry which is preliminary data.</text>
</comment>
<accession>A0A246J829</accession>
<organism evidence="2 3">
    <name type="scientific">Roseateles aquatilis</name>
    <dbReference type="NCBI Taxonomy" id="431061"/>
    <lineage>
        <taxon>Bacteria</taxon>
        <taxon>Pseudomonadati</taxon>
        <taxon>Pseudomonadota</taxon>
        <taxon>Betaproteobacteria</taxon>
        <taxon>Burkholderiales</taxon>
        <taxon>Sphaerotilaceae</taxon>
        <taxon>Roseateles</taxon>
    </lineage>
</organism>
<dbReference type="Proteomes" id="UP000197468">
    <property type="component" value="Unassembled WGS sequence"/>
</dbReference>